<keyword evidence="2" id="KW-1185">Reference proteome</keyword>
<dbReference type="EMBL" id="BMZM01000006">
    <property type="protein sequence ID" value="GHC34641.1"/>
    <property type="molecule type" value="Genomic_DNA"/>
</dbReference>
<dbReference type="InterPro" id="IPR011231">
    <property type="entry name" value="Phage_VT1-Sakai_H0018"/>
</dbReference>
<dbReference type="Proteomes" id="UP000604243">
    <property type="component" value="Unassembled WGS sequence"/>
</dbReference>
<evidence type="ECO:0008006" key="3">
    <source>
        <dbReference type="Google" id="ProtNLM"/>
    </source>
</evidence>
<protein>
    <recommendedName>
        <fullName evidence="3">DUF2190 domain-containing protein</fullName>
    </recommendedName>
</protein>
<organism evidence="1 2">
    <name type="scientific">Kushneria pakistanensis</name>
    <dbReference type="NCBI Taxonomy" id="1508770"/>
    <lineage>
        <taxon>Bacteria</taxon>
        <taxon>Pseudomonadati</taxon>
        <taxon>Pseudomonadota</taxon>
        <taxon>Gammaproteobacteria</taxon>
        <taxon>Oceanospirillales</taxon>
        <taxon>Halomonadaceae</taxon>
        <taxon>Kushneria</taxon>
    </lineage>
</organism>
<reference evidence="2" key="1">
    <citation type="journal article" date="2019" name="Int. J. Syst. Evol. Microbiol.">
        <title>The Global Catalogue of Microorganisms (GCM) 10K type strain sequencing project: providing services to taxonomists for standard genome sequencing and annotation.</title>
        <authorList>
            <consortium name="The Broad Institute Genomics Platform"/>
            <consortium name="The Broad Institute Genome Sequencing Center for Infectious Disease"/>
            <person name="Wu L."/>
            <person name="Ma J."/>
        </authorList>
    </citation>
    <scope>NUCLEOTIDE SEQUENCE [LARGE SCALE GENOMIC DNA]</scope>
    <source>
        <strain evidence="2">KCTC 42082</strain>
    </source>
</reference>
<sequence length="130" mass="13266">MKPTFIKGYRATAAIAPHRFITYGDEPGVAAQASGPEQTLMGVSDSLGAKAGELADVIRAGISEVEFADDITVGDRLTTDGDGRAVVAASGQPYRAIAEHDGDEGVIGHVWLEAGVVPGDPVATDTTTGA</sequence>
<accession>A0ABQ3FRG3</accession>
<proteinExistence type="predicted"/>
<gene>
    <name evidence="1" type="ORF">GCM10010082_31670</name>
</gene>
<dbReference type="RefSeq" id="WP_189520052.1">
    <property type="nucleotide sequence ID" value="NZ_BMZM01000006.1"/>
</dbReference>
<evidence type="ECO:0000313" key="2">
    <source>
        <dbReference type="Proteomes" id="UP000604243"/>
    </source>
</evidence>
<comment type="caution">
    <text evidence="1">The sequence shown here is derived from an EMBL/GenBank/DDBJ whole genome shotgun (WGS) entry which is preliminary data.</text>
</comment>
<name>A0ABQ3FRG3_9GAMM</name>
<evidence type="ECO:0000313" key="1">
    <source>
        <dbReference type="EMBL" id="GHC34641.1"/>
    </source>
</evidence>
<dbReference type="Pfam" id="PF09956">
    <property type="entry name" value="Phage_cement_2"/>
    <property type="match status" value="1"/>
</dbReference>